<dbReference type="HOGENOM" id="CLU_099315_0_0_2"/>
<sequence>MIKSIIEQIRIDLEEKDKAREQGIKLSREVVRNCRVAMQHVHKMELELAYSNIQTAKDNMENMISVLKDQQDIYYAGFVEHAQQEFTECSIIYALVSGKKIPGPGELKVEPVAYLNGLGDGGGEIKRHILDLIRRGMLGEGERYLNIMEELYIGLMLFDYPDAMTHGLRAKTDRLRLLLEISRGELTAAARQEKLEIAMQALEIQLLSRK</sequence>
<dbReference type="Gene3D" id="1.20.58.2140">
    <property type="match status" value="1"/>
</dbReference>
<dbReference type="RefSeq" id="WP_015323696.1">
    <property type="nucleotide sequence ID" value="NC_019977.1"/>
</dbReference>
<evidence type="ECO:0000313" key="3">
    <source>
        <dbReference type="Proteomes" id="UP000010866"/>
    </source>
</evidence>
<dbReference type="AlphaFoldDB" id="L0KSX2"/>
<evidence type="ECO:0000256" key="1">
    <source>
        <dbReference type="SAM" id="Coils"/>
    </source>
</evidence>
<feature type="coiled-coil region" evidence="1">
    <location>
        <begin position="43"/>
        <end position="70"/>
    </location>
</feature>
<dbReference type="SUPFAM" id="SSF74784">
    <property type="entry name" value="Translin"/>
    <property type="match status" value="1"/>
</dbReference>
<keyword evidence="3" id="KW-1185">Reference proteome</keyword>
<evidence type="ECO:0000313" key="2">
    <source>
        <dbReference type="EMBL" id="AGB48527.1"/>
    </source>
</evidence>
<dbReference type="KEGG" id="mhz:Metho_0249"/>
<gene>
    <name evidence="2" type="ordered locus">Metho_0249</name>
</gene>
<organism evidence="2 3">
    <name type="scientific">Methanomethylovorans hollandica (strain DSM 15978 / NBRC 107637 / DMS1)</name>
    <dbReference type="NCBI Taxonomy" id="867904"/>
    <lineage>
        <taxon>Archaea</taxon>
        <taxon>Methanobacteriati</taxon>
        <taxon>Methanobacteriota</taxon>
        <taxon>Stenosarchaea group</taxon>
        <taxon>Methanomicrobia</taxon>
        <taxon>Methanosarcinales</taxon>
        <taxon>Methanosarcinaceae</taxon>
        <taxon>Methanomethylovorans</taxon>
    </lineage>
</organism>
<keyword evidence="1" id="KW-0175">Coiled coil</keyword>
<reference evidence="3" key="1">
    <citation type="submission" date="2012-02" db="EMBL/GenBank/DDBJ databases">
        <title>Complete sequence of chromosome of Methanomethylovorans hollandica DSM 15978.</title>
        <authorList>
            <person name="Lucas S."/>
            <person name="Copeland A."/>
            <person name="Lapidus A."/>
            <person name="Glavina del Rio T."/>
            <person name="Dalin E."/>
            <person name="Tice H."/>
            <person name="Bruce D."/>
            <person name="Goodwin L."/>
            <person name="Pitluck S."/>
            <person name="Peters L."/>
            <person name="Mikhailova N."/>
            <person name="Held B."/>
            <person name="Kyrpides N."/>
            <person name="Mavromatis K."/>
            <person name="Ivanova N."/>
            <person name="Brettin T."/>
            <person name="Detter J.C."/>
            <person name="Han C."/>
            <person name="Larimer F."/>
            <person name="Land M."/>
            <person name="Hauser L."/>
            <person name="Markowitz V."/>
            <person name="Cheng J.-F."/>
            <person name="Hugenholtz P."/>
            <person name="Woyke T."/>
            <person name="Wu D."/>
            <person name="Spring S."/>
            <person name="Schroeder M."/>
            <person name="Brambilla E."/>
            <person name="Klenk H.-P."/>
            <person name="Eisen J.A."/>
        </authorList>
    </citation>
    <scope>NUCLEOTIDE SEQUENCE [LARGE SCALE GENOMIC DNA]</scope>
    <source>
        <strain evidence="3">DSM 15978 / NBRC 107637 / DMS1</strain>
    </source>
</reference>
<dbReference type="Proteomes" id="UP000010866">
    <property type="component" value="Chromosome"/>
</dbReference>
<dbReference type="GO" id="GO:0043565">
    <property type="term" value="F:sequence-specific DNA binding"/>
    <property type="evidence" value="ECO:0007669"/>
    <property type="project" value="InterPro"/>
</dbReference>
<accession>L0KSX2</accession>
<dbReference type="CDD" id="cd14820">
    <property type="entry name" value="TRAX"/>
    <property type="match status" value="1"/>
</dbReference>
<dbReference type="OrthoDB" id="26985at2157"/>
<dbReference type="EMBL" id="CP003362">
    <property type="protein sequence ID" value="AGB48527.1"/>
    <property type="molecule type" value="Genomic_DNA"/>
</dbReference>
<dbReference type="GeneID" id="14408191"/>
<name>L0KSX2_METHD</name>
<dbReference type="STRING" id="867904.Metho_0249"/>
<dbReference type="InterPro" id="IPR036081">
    <property type="entry name" value="Translin_sf"/>
</dbReference>
<proteinExistence type="predicted"/>
<protein>
    <submittedName>
        <fullName evidence="2">Putative RNA-binding protein of the translin family</fullName>
    </submittedName>
</protein>